<dbReference type="RefSeq" id="WP_124296115.1">
    <property type="nucleotide sequence ID" value="NZ_BDES01000063.1"/>
</dbReference>
<proteinExistence type="predicted"/>
<sequence length="126" mass="14017">MSKIDKVLNEVMEKFQFPEDVETSTPGSYTFSLDVDVYDPKEFYRSAIMHYVKNNLPKDGEITPEKIFEITEEARQIVGDTIDGAITQLCNPDTSPAGSALQDSSTEFVSGLDVIENEPEGESFTP</sequence>
<dbReference type="Proteomes" id="UP000287300">
    <property type="component" value="Unassembled WGS sequence"/>
</dbReference>
<evidence type="ECO:0000313" key="2">
    <source>
        <dbReference type="Proteomes" id="UP000287300"/>
    </source>
</evidence>
<protein>
    <submittedName>
        <fullName evidence="1">Uncharacterized protein</fullName>
    </submittedName>
</protein>
<gene>
    <name evidence="1" type="ORF">NBRC3188_2272</name>
</gene>
<dbReference type="EMBL" id="BDES01000063">
    <property type="protein sequence ID" value="GCD53575.1"/>
    <property type="molecule type" value="Genomic_DNA"/>
</dbReference>
<accession>A0A401WWA2</accession>
<comment type="caution">
    <text evidence="1">The sequence shown here is derived from an EMBL/GenBank/DDBJ whole genome shotgun (WGS) entry which is preliminary data.</text>
</comment>
<name>A0A401WWA2_ACEPA</name>
<reference evidence="1 2" key="1">
    <citation type="submission" date="2016-06" db="EMBL/GenBank/DDBJ databases">
        <title>Acetobacter pasteurianus NBRC 3188 whole genome sequencing project.</title>
        <authorList>
            <person name="Matsutani M."/>
            <person name="Shiwa Y."/>
            <person name="Okamoto-Kainuma A."/>
            <person name="Ishikawa M."/>
            <person name="Koizumi Y."/>
            <person name="Yoshikawa H."/>
            <person name="Yakushi T."/>
            <person name="Matsushita K."/>
        </authorList>
    </citation>
    <scope>NUCLEOTIDE SEQUENCE [LARGE SCALE GENOMIC DNA]</scope>
    <source>
        <strain evidence="1 2">NBRC 3188</strain>
    </source>
</reference>
<dbReference type="AlphaFoldDB" id="A0A401WWA2"/>
<evidence type="ECO:0000313" key="1">
    <source>
        <dbReference type="EMBL" id="GCD53575.1"/>
    </source>
</evidence>
<organism evidence="1 2">
    <name type="scientific">Acetobacter pasteurianus NBRC 3188</name>
    <dbReference type="NCBI Taxonomy" id="1226663"/>
    <lineage>
        <taxon>Bacteria</taxon>
        <taxon>Pseudomonadati</taxon>
        <taxon>Pseudomonadota</taxon>
        <taxon>Alphaproteobacteria</taxon>
        <taxon>Acetobacterales</taxon>
        <taxon>Acetobacteraceae</taxon>
        <taxon>Acetobacter</taxon>
    </lineage>
</organism>